<dbReference type="SUPFAM" id="SSF46785">
    <property type="entry name" value="Winged helix' DNA-binding domain"/>
    <property type="match status" value="1"/>
</dbReference>
<dbReference type="PANTHER" id="PTHR42756">
    <property type="entry name" value="TRANSCRIPTIONAL REGULATOR, MARR"/>
    <property type="match status" value="1"/>
</dbReference>
<feature type="domain" description="HTH marR-type" evidence="8">
    <location>
        <begin position="1"/>
        <end position="132"/>
    </location>
</feature>
<evidence type="ECO:0000256" key="1">
    <source>
        <dbReference type="ARBA" id="ARBA00004496"/>
    </source>
</evidence>
<evidence type="ECO:0000256" key="5">
    <source>
        <dbReference type="ARBA" id="ARBA00046337"/>
    </source>
</evidence>
<keyword evidence="10" id="KW-1185">Reference proteome</keyword>
<keyword evidence="4" id="KW-0804">Transcription</keyword>
<evidence type="ECO:0000256" key="2">
    <source>
        <dbReference type="ARBA" id="ARBA00023015"/>
    </source>
</evidence>
<dbReference type="EMBL" id="PISD01000034">
    <property type="protein sequence ID" value="PKG27975.1"/>
    <property type="molecule type" value="Genomic_DNA"/>
</dbReference>
<dbReference type="GO" id="GO:0003677">
    <property type="term" value="F:DNA binding"/>
    <property type="evidence" value="ECO:0007669"/>
    <property type="project" value="UniProtKB-KW"/>
</dbReference>
<name>A0A2N0ZEN6_9BACI</name>
<dbReference type="InterPro" id="IPR011991">
    <property type="entry name" value="ArsR-like_HTH"/>
</dbReference>
<dbReference type="InterPro" id="IPR036388">
    <property type="entry name" value="WH-like_DNA-bd_sf"/>
</dbReference>
<dbReference type="PRINTS" id="PR00598">
    <property type="entry name" value="HTHMARR"/>
</dbReference>
<dbReference type="SMART" id="SM00347">
    <property type="entry name" value="HTH_MARR"/>
    <property type="match status" value="1"/>
</dbReference>
<dbReference type="GO" id="GO:0003700">
    <property type="term" value="F:DNA-binding transcription factor activity"/>
    <property type="evidence" value="ECO:0007669"/>
    <property type="project" value="InterPro"/>
</dbReference>
<keyword evidence="2" id="KW-0805">Transcription regulation</keyword>
<proteinExistence type="inferred from homology"/>
<dbReference type="Pfam" id="PF22381">
    <property type="entry name" value="Staph_reg_Sar_Rot"/>
    <property type="match status" value="1"/>
</dbReference>
<evidence type="ECO:0000256" key="7">
    <source>
        <dbReference type="ARBA" id="ARBA00047207"/>
    </source>
</evidence>
<reference evidence="9 10" key="1">
    <citation type="journal article" date="2010" name="Int. J. Syst. Evol. Microbiol.">
        <title>Bacillus horneckiae sp. nov., isolated from a spacecraft-assembly clean room.</title>
        <authorList>
            <person name="Vaishampayan P."/>
            <person name="Probst A."/>
            <person name="Krishnamurthi S."/>
            <person name="Ghosh S."/>
            <person name="Osman S."/>
            <person name="McDowall A."/>
            <person name="Ruckmani A."/>
            <person name="Mayilraj S."/>
            <person name="Venkateswaran K."/>
        </authorList>
    </citation>
    <scope>NUCLEOTIDE SEQUENCE [LARGE SCALE GENOMIC DNA]</scope>
    <source>
        <strain evidence="10">1PO1SC</strain>
    </source>
</reference>
<dbReference type="GO" id="GO:0005737">
    <property type="term" value="C:cytoplasm"/>
    <property type="evidence" value="ECO:0007669"/>
    <property type="project" value="UniProtKB-SubCell"/>
</dbReference>
<evidence type="ECO:0000313" key="10">
    <source>
        <dbReference type="Proteomes" id="UP000233343"/>
    </source>
</evidence>
<dbReference type="RefSeq" id="WP_066194913.1">
    <property type="nucleotide sequence ID" value="NZ_JAFDQP010000008.1"/>
</dbReference>
<dbReference type="Proteomes" id="UP000233343">
    <property type="component" value="Unassembled WGS sequence"/>
</dbReference>
<dbReference type="PANTHER" id="PTHR42756:SF1">
    <property type="entry name" value="TRANSCRIPTIONAL REPRESSOR OF EMRAB OPERON"/>
    <property type="match status" value="1"/>
</dbReference>
<dbReference type="InterPro" id="IPR036390">
    <property type="entry name" value="WH_DNA-bd_sf"/>
</dbReference>
<evidence type="ECO:0000313" key="9">
    <source>
        <dbReference type="EMBL" id="PKG27975.1"/>
    </source>
</evidence>
<dbReference type="InterPro" id="IPR000835">
    <property type="entry name" value="HTH_MarR-typ"/>
</dbReference>
<dbReference type="PROSITE" id="PS50995">
    <property type="entry name" value="HTH_MARR_2"/>
    <property type="match status" value="1"/>
</dbReference>
<dbReference type="AlphaFoldDB" id="A0A2N0ZEN6"/>
<accession>A0A2N0ZEN6</accession>
<evidence type="ECO:0000259" key="8">
    <source>
        <dbReference type="PROSITE" id="PS50995"/>
    </source>
</evidence>
<dbReference type="InterPro" id="IPR055166">
    <property type="entry name" value="Transc_reg_Sar_Rot_HTH"/>
</dbReference>
<dbReference type="Gene3D" id="1.10.10.10">
    <property type="entry name" value="Winged helix-like DNA-binding domain superfamily/Winged helix DNA-binding domain"/>
    <property type="match status" value="1"/>
</dbReference>
<evidence type="ECO:0000256" key="3">
    <source>
        <dbReference type="ARBA" id="ARBA00023125"/>
    </source>
</evidence>
<comment type="subcellular location">
    <subcellularLocation>
        <location evidence="1">Cytoplasm</location>
    </subcellularLocation>
</comment>
<comment type="similarity">
    <text evidence="5">Belongs to the SarZ family.</text>
</comment>
<keyword evidence="3" id="KW-0238">DNA-binding</keyword>
<comment type="caution">
    <text evidence="9">The sequence shown here is derived from an EMBL/GenBank/DDBJ whole genome shotgun (WGS) entry which is preliminary data.</text>
</comment>
<evidence type="ECO:0000256" key="4">
    <source>
        <dbReference type="ARBA" id="ARBA00023163"/>
    </source>
</evidence>
<organism evidence="9 10">
    <name type="scientific">Cytobacillus horneckiae</name>
    <dbReference type="NCBI Taxonomy" id="549687"/>
    <lineage>
        <taxon>Bacteria</taxon>
        <taxon>Bacillati</taxon>
        <taxon>Bacillota</taxon>
        <taxon>Bacilli</taxon>
        <taxon>Bacillales</taxon>
        <taxon>Bacillaceae</taxon>
        <taxon>Cytobacillus</taxon>
    </lineage>
</organism>
<evidence type="ECO:0000256" key="6">
    <source>
        <dbReference type="ARBA" id="ARBA00047188"/>
    </source>
</evidence>
<gene>
    <name evidence="9" type="ORF">CWS20_16455</name>
</gene>
<dbReference type="CDD" id="cd00090">
    <property type="entry name" value="HTH_ARSR"/>
    <property type="match status" value="1"/>
</dbReference>
<sequence length="136" mass="16076">MKYNTVLLNQYWTDIYFHLRYNHHDKISHQAVRILQLIEKRDSIGVGEVAENLEVSHNTASEHIKRLIEKGWVLKERSSHDERKVHLRLTKEGEKVLHRNSSLDEVKLKQILESLPIEDAENIFQSLQLLSECARR</sequence>
<protein>
    <recommendedName>
        <fullName evidence="6">HTH-type transcriptional regulator SarZ</fullName>
    </recommendedName>
    <alternativeName>
        <fullName evidence="7">Staphylococcal accessory regulator Z</fullName>
    </alternativeName>
</protein>